<evidence type="ECO:0000256" key="3">
    <source>
        <dbReference type="ARBA" id="ARBA00019235"/>
    </source>
</evidence>
<evidence type="ECO:0000256" key="5">
    <source>
        <dbReference type="PIRSR" id="PIRSR606823-1"/>
    </source>
</evidence>
<feature type="domain" description="Neutral/alkaline non-lysosomal ceramidase N-terminal" evidence="9">
    <location>
        <begin position="29"/>
        <end position="534"/>
    </location>
</feature>
<dbReference type="GO" id="GO:0016020">
    <property type="term" value="C:membrane"/>
    <property type="evidence" value="ECO:0007669"/>
    <property type="project" value="GOC"/>
</dbReference>
<feature type="signal peptide" evidence="8">
    <location>
        <begin position="1"/>
        <end position="26"/>
    </location>
</feature>
<dbReference type="InterPro" id="IPR031329">
    <property type="entry name" value="NEUT/ALK_ceramidase_N"/>
</dbReference>
<name>A0A0B7A399_9EUPU</name>
<feature type="chain" id="PRO_5002127327" description="Neutral ceramidase" evidence="8">
    <location>
        <begin position="27"/>
        <end position="712"/>
    </location>
</feature>
<evidence type="ECO:0000256" key="7">
    <source>
        <dbReference type="RuleBase" id="RU366019"/>
    </source>
</evidence>
<evidence type="ECO:0000256" key="1">
    <source>
        <dbReference type="ARBA" id="ARBA00009835"/>
    </source>
</evidence>
<keyword evidence="6" id="KW-0479">Metal-binding</keyword>
<dbReference type="InterPro" id="IPR006823">
    <property type="entry name" value="Ceramidase_alk"/>
</dbReference>
<dbReference type="Pfam" id="PF04734">
    <property type="entry name" value="Ceramidase_alk"/>
    <property type="match status" value="1"/>
</dbReference>
<comment type="catalytic activity">
    <reaction evidence="7">
        <text>an N-acylsphing-4-enine + H2O = sphing-4-enine + a fatty acid</text>
        <dbReference type="Rhea" id="RHEA:20856"/>
        <dbReference type="ChEBI" id="CHEBI:15377"/>
        <dbReference type="ChEBI" id="CHEBI:28868"/>
        <dbReference type="ChEBI" id="CHEBI:52639"/>
        <dbReference type="ChEBI" id="CHEBI:57756"/>
        <dbReference type="EC" id="3.5.1.23"/>
    </reaction>
</comment>
<dbReference type="GO" id="GO:0005576">
    <property type="term" value="C:extracellular region"/>
    <property type="evidence" value="ECO:0007669"/>
    <property type="project" value="TreeGrafter"/>
</dbReference>
<accession>A0A0B7A399</accession>
<evidence type="ECO:0000259" key="10">
    <source>
        <dbReference type="Pfam" id="PF17048"/>
    </source>
</evidence>
<dbReference type="GO" id="GO:0046872">
    <property type="term" value="F:metal ion binding"/>
    <property type="evidence" value="ECO:0007669"/>
    <property type="project" value="UniProtKB-KW"/>
</dbReference>
<dbReference type="GO" id="GO:0046512">
    <property type="term" value="P:sphingosine biosynthetic process"/>
    <property type="evidence" value="ECO:0007669"/>
    <property type="project" value="TreeGrafter"/>
</dbReference>
<dbReference type="Pfam" id="PF17048">
    <property type="entry name" value="Ceramidse_alk_C"/>
    <property type="match status" value="1"/>
</dbReference>
<dbReference type="InterPro" id="IPR031331">
    <property type="entry name" value="NEUT/ALK_ceramidase_C"/>
</dbReference>
<protein>
    <recommendedName>
        <fullName evidence="3 7">Neutral ceramidase</fullName>
        <ecNumber evidence="2 7">3.5.1.23</ecNumber>
    </recommendedName>
</protein>
<dbReference type="PANTHER" id="PTHR12670">
    <property type="entry name" value="CERAMIDASE"/>
    <property type="match status" value="1"/>
</dbReference>
<reference evidence="11" key="1">
    <citation type="submission" date="2014-12" db="EMBL/GenBank/DDBJ databases">
        <title>Insight into the proteome of Arion vulgaris.</title>
        <authorList>
            <person name="Aradska J."/>
            <person name="Bulat T."/>
            <person name="Smidak R."/>
            <person name="Sarate P."/>
            <person name="Gangsoo J."/>
            <person name="Sialana F."/>
            <person name="Bilban M."/>
            <person name="Lubec G."/>
        </authorList>
    </citation>
    <scope>NUCLEOTIDE SEQUENCE</scope>
    <source>
        <tissue evidence="11">Skin</tissue>
    </source>
</reference>
<dbReference type="GO" id="GO:0046514">
    <property type="term" value="P:ceramide catabolic process"/>
    <property type="evidence" value="ECO:0007669"/>
    <property type="project" value="InterPro"/>
</dbReference>
<dbReference type="PANTHER" id="PTHR12670:SF1">
    <property type="entry name" value="NEUTRAL CERAMIDASE"/>
    <property type="match status" value="1"/>
</dbReference>
<organism evidence="11">
    <name type="scientific">Arion vulgaris</name>
    <dbReference type="NCBI Taxonomy" id="1028688"/>
    <lineage>
        <taxon>Eukaryota</taxon>
        <taxon>Metazoa</taxon>
        <taxon>Spiralia</taxon>
        <taxon>Lophotrochozoa</taxon>
        <taxon>Mollusca</taxon>
        <taxon>Gastropoda</taxon>
        <taxon>Heterobranchia</taxon>
        <taxon>Euthyneura</taxon>
        <taxon>Panpulmonata</taxon>
        <taxon>Eupulmonata</taxon>
        <taxon>Stylommatophora</taxon>
        <taxon>Helicina</taxon>
        <taxon>Arionoidea</taxon>
        <taxon>Arionidae</taxon>
        <taxon>Arion</taxon>
    </lineage>
</organism>
<dbReference type="EC" id="3.5.1.23" evidence="2 7"/>
<keyword evidence="4 7" id="KW-0378">Hydrolase</keyword>
<dbReference type="EMBL" id="HACG01028428">
    <property type="protein sequence ID" value="CEK75293.1"/>
    <property type="molecule type" value="Transcribed_RNA"/>
</dbReference>
<feature type="binding site" evidence="6">
    <location>
        <position position="121"/>
    </location>
    <ligand>
        <name>Zn(2+)</name>
        <dbReference type="ChEBI" id="CHEBI:29105"/>
    </ligand>
</feature>
<comment type="similarity">
    <text evidence="1 7">Belongs to the neutral ceramidase family.</text>
</comment>
<comment type="cofactor">
    <cofactor evidence="6">
        <name>Zn(2+)</name>
        <dbReference type="ChEBI" id="CHEBI:29105"/>
    </cofactor>
    <text evidence="6">Binds 1 zinc ion per subunit.</text>
</comment>
<keyword evidence="6" id="KW-0862">Zinc</keyword>
<dbReference type="InterPro" id="IPR038445">
    <property type="entry name" value="NCDase_C_sf"/>
</dbReference>
<feature type="domain" description="Neutral/alkaline non-lysosomal ceramidase C-terminal" evidence="10">
    <location>
        <begin position="539"/>
        <end position="697"/>
    </location>
</feature>
<gene>
    <name evidence="11" type="primary">ORF94828</name>
</gene>
<keyword evidence="7" id="KW-0443">Lipid metabolism</keyword>
<feature type="binding site" evidence="6">
    <location>
        <position position="505"/>
    </location>
    <ligand>
        <name>Zn(2+)</name>
        <dbReference type="ChEBI" id="CHEBI:29105"/>
    </ligand>
</feature>
<feature type="binding site" evidence="6">
    <location>
        <position position="230"/>
    </location>
    <ligand>
        <name>Zn(2+)</name>
        <dbReference type="ChEBI" id="CHEBI:29105"/>
    </ligand>
</feature>
<dbReference type="GO" id="GO:0042759">
    <property type="term" value="P:long-chain fatty acid biosynthetic process"/>
    <property type="evidence" value="ECO:0007669"/>
    <property type="project" value="TreeGrafter"/>
</dbReference>
<keyword evidence="7" id="KW-0746">Sphingolipid metabolism</keyword>
<proteinExistence type="inferred from homology"/>
<feature type="binding site" evidence="6">
    <location>
        <position position="465"/>
    </location>
    <ligand>
        <name>Zn(2+)</name>
        <dbReference type="ChEBI" id="CHEBI:29105"/>
    </ligand>
</feature>
<evidence type="ECO:0000259" key="9">
    <source>
        <dbReference type="Pfam" id="PF04734"/>
    </source>
</evidence>
<keyword evidence="8" id="KW-0732">Signal</keyword>
<evidence type="ECO:0000256" key="4">
    <source>
        <dbReference type="ARBA" id="ARBA00022801"/>
    </source>
</evidence>
<feature type="active site" description="Nucleophile" evidence="5">
    <location>
        <position position="281"/>
    </location>
</feature>
<evidence type="ECO:0000256" key="2">
    <source>
        <dbReference type="ARBA" id="ARBA00011891"/>
    </source>
</evidence>
<dbReference type="GO" id="GO:0017040">
    <property type="term" value="F:N-acylsphingosine amidohydrolase activity"/>
    <property type="evidence" value="ECO:0007669"/>
    <property type="project" value="UniProtKB-UniRule"/>
</dbReference>
<evidence type="ECO:0000256" key="6">
    <source>
        <dbReference type="PIRSR" id="PIRSR606823-2"/>
    </source>
</evidence>
<evidence type="ECO:0000313" key="11">
    <source>
        <dbReference type="EMBL" id="CEK75293.1"/>
    </source>
</evidence>
<dbReference type="AlphaFoldDB" id="A0A0B7A399"/>
<dbReference type="Gene3D" id="2.60.40.2300">
    <property type="entry name" value="Neutral/alkaline non-lysosomal ceramidase, C-terminal domain"/>
    <property type="match status" value="1"/>
</dbReference>
<sequence length="712" mass="78000">MADYGRDMHYLLLCLSLLSVYQLCSSANYYVGVGIGDVTGPSADINMMGYANPGQISHGIHMREFSRAFIFANTPTSDRVVFVSIDACWAPGAVKQEVVKQLKALFGNIYTERNVVISGTHTHSGSGGFSQYLLYDITAFGFNHQGYQALVDGVIQSIKQAHSNLKPADIYLNVGQLLDSNINRSPTAYLNNPAAERAQYDYDVDKNITVLKIVDGAGVGMGMISWFAVHCTSMNNTNQLLSSDNKGYASQLFEKEMNGAAHPGQGPFVAAFAQSNLGDVSPNTQGPHCLDSGNPCDRDTSTCHGKNELCVAFGPGKDMFESTEIIGNNQFLKALDLYNSANFKLNGPVDFRHTYVDMPKQNVTLTDGSKVQLCKPAMGYSFAAGTTDGPGAFDFKQGSNSSSPIWNFVRDLIKAPTAQQVKCHSPKPILLDTGEITLPYLWQPQIVDHQILRVGEFVIIAVPGEFSTMAGRRMRNTVYSTLVGKGFSENTTTVIAGLANEYSDYITTFEEYQIQRYEGASTIYGPHTLEAHLQSYTLLSTQMADGQPSPLGPDPPNMIGKQISFVPGVIFDTAPFGKHFGSVLVDAQPSYTQGSTVSVTFVSANPRNNLKTNDTFLTVEHKTNNGSWVVDYTDSYWQTRFYWIRTSTILGESEAKITWDIPADQALGTYRIQHYGTSKSLFGQLTPFVGNSREFSISGSFSRRTAFSVLLM</sequence>
<evidence type="ECO:0000256" key="8">
    <source>
        <dbReference type="SAM" id="SignalP"/>
    </source>
</evidence>